<accession>A0A9P0YRF5</accession>
<evidence type="ECO:0000256" key="3">
    <source>
        <dbReference type="SAM" id="Coils"/>
    </source>
</evidence>
<dbReference type="AlphaFoldDB" id="A0A9P0YRF5"/>
<dbReference type="Pfam" id="PF07557">
    <property type="entry name" value="Shugoshin_C"/>
    <property type="match status" value="1"/>
</dbReference>
<dbReference type="Proteomes" id="UP001152484">
    <property type="component" value="Unassembled WGS sequence"/>
</dbReference>
<feature type="coiled-coil region" evidence="3">
    <location>
        <begin position="74"/>
        <end position="101"/>
    </location>
</feature>
<dbReference type="GO" id="GO:0045144">
    <property type="term" value="P:meiotic sister chromatid segregation"/>
    <property type="evidence" value="ECO:0007669"/>
    <property type="project" value="InterPro"/>
</dbReference>
<comment type="similarity">
    <text evidence="1">Belongs to the shugoshin family.</text>
</comment>
<dbReference type="GO" id="GO:0034090">
    <property type="term" value="P:maintenance of meiotic sister chromatid cohesion"/>
    <property type="evidence" value="ECO:0007669"/>
    <property type="project" value="InterPro"/>
</dbReference>
<dbReference type="InterPro" id="IPR011515">
    <property type="entry name" value="Shugoshin_C"/>
</dbReference>
<dbReference type="OrthoDB" id="770508at2759"/>
<feature type="compositionally biased region" description="Acidic residues" evidence="4">
    <location>
        <begin position="212"/>
        <end position="221"/>
    </location>
</feature>
<feature type="region of interest" description="Disordered" evidence="4">
    <location>
        <begin position="132"/>
        <end position="279"/>
    </location>
</feature>
<dbReference type="GO" id="GO:0000775">
    <property type="term" value="C:chromosome, centromeric region"/>
    <property type="evidence" value="ECO:0007669"/>
    <property type="project" value="InterPro"/>
</dbReference>
<dbReference type="GO" id="GO:0005634">
    <property type="term" value="C:nucleus"/>
    <property type="evidence" value="ECO:0007669"/>
    <property type="project" value="InterPro"/>
</dbReference>
<evidence type="ECO:0000256" key="1">
    <source>
        <dbReference type="ARBA" id="ARBA00010845"/>
    </source>
</evidence>
<feature type="domain" description="Shugoshin C-terminal" evidence="5">
    <location>
        <begin position="253"/>
        <end position="277"/>
    </location>
</feature>
<keyword evidence="3" id="KW-0175">Coiled coil</keyword>
<evidence type="ECO:0000313" key="7">
    <source>
        <dbReference type="Proteomes" id="UP001152484"/>
    </source>
</evidence>
<dbReference type="EMBL" id="CAMAPE010000008">
    <property type="protein sequence ID" value="CAH9072829.1"/>
    <property type="molecule type" value="Genomic_DNA"/>
</dbReference>
<feature type="compositionally biased region" description="Basic and acidic residues" evidence="4">
    <location>
        <begin position="132"/>
        <end position="145"/>
    </location>
</feature>
<evidence type="ECO:0000259" key="5">
    <source>
        <dbReference type="Pfam" id="PF07557"/>
    </source>
</evidence>
<keyword evidence="7" id="KW-1185">Reference proteome</keyword>
<proteinExistence type="inferred from homology"/>
<keyword evidence="2" id="KW-0159">Chromosome partition</keyword>
<dbReference type="PANTHER" id="PTHR34373:SF8">
    <property type="entry name" value="SHUGOSHIN"/>
    <property type="match status" value="1"/>
</dbReference>
<evidence type="ECO:0000256" key="2">
    <source>
        <dbReference type="ARBA" id="ARBA00022829"/>
    </source>
</evidence>
<dbReference type="InterPro" id="IPR044693">
    <property type="entry name" value="SGO_plant"/>
</dbReference>
<evidence type="ECO:0000256" key="4">
    <source>
        <dbReference type="SAM" id="MobiDB-lite"/>
    </source>
</evidence>
<reference evidence="6" key="1">
    <citation type="submission" date="2022-07" db="EMBL/GenBank/DDBJ databases">
        <authorList>
            <person name="Macas J."/>
            <person name="Novak P."/>
            <person name="Neumann P."/>
        </authorList>
    </citation>
    <scope>NUCLEOTIDE SEQUENCE</scope>
</reference>
<sequence>MTSEVVAKQSSFGGVVRKRLSDITNSTQPPKFPMDMGTYASPEEYINHLVKENMALLKLFEDKNKVIELSGIEIQKLRVSLQKMQLQNQSLAQSNSQMTAEVTLLKEKLNLIRHELGCKVVLLKAKDLESKEQENIKGRKNESQDGKAAAALPIAESSKPRRGGGQFHATRSRSMTPMSHSTASQQAPNEEIAEKRRRLRRQSAFYPKQEQQEEEKEENLLEDTTASETLPDPTITPPLPSDHQRPTRKSICGRPLRKAAEKVQSYKETPLNIKMRRPD</sequence>
<gene>
    <name evidence="6" type="ORF">CEURO_LOCUS4537</name>
</gene>
<organism evidence="6 7">
    <name type="scientific">Cuscuta europaea</name>
    <name type="common">European dodder</name>
    <dbReference type="NCBI Taxonomy" id="41803"/>
    <lineage>
        <taxon>Eukaryota</taxon>
        <taxon>Viridiplantae</taxon>
        <taxon>Streptophyta</taxon>
        <taxon>Embryophyta</taxon>
        <taxon>Tracheophyta</taxon>
        <taxon>Spermatophyta</taxon>
        <taxon>Magnoliopsida</taxon>
        <taxon>eudicotyledons</taxon>
        <taxon>Gunneridae</taxon>
        <taxon>Pentapetalae</taxon>
        <taxon>asterids</taxon>
        <taxon>lamiids</taxon>
        <taxon>Solanales</taxon>
        <taxon>Convolvulaceae</taxon>
        <taxon>Cuscuteae</taxon>
        <taxon>Cuscuta</taxon>
        <taxon>Cuscuta subgen. Cuscuta</taxon>
    </lineage>
</organism>
<feature type="compositionally biased region" description="Polar residues" evidence="4">
    <location>
        <begin position="172"/>
        <end position="188"/>
    </location>
</feature>
<name>A0A9P0YRF5_CUSEU</name>
<dbReference type="PANTHER" id="PTHR34373">
    <property type="entry name" value="SHUGOSHIN 2"/>
    <property type="match status" value="1"/>
</dbReference>
<comment type="caution">
    <text evidence="6">The sequence shown here is derived from an EMBL/GenBank/DDBJ whole genome shotgun (WGS) entry which is preliminary data.</text>
</comment>
<protein>
    <recommendedName>
        <fullName evidence="5">Shugoshin C-terminal domain-containing protein</fullName>
    </recommendedName>
</protein>
<evidence type="ECO:0000313" key="6">
    <source>
        <dbReference type="EMBL" id="CAH9072829.1"/>
    </source>
</evidence>